<evidence type="ECO:0000313" key="2">
    <source>
        <dbReference type="EMBL" id="OUJ19364.1"/>
    </source>
</evidence>
<dbReference type="CDD" id="cd01994">
    <property type="entry name" value="AANH_PF0828-like"/>
    <property type="match status" value="1"/>
</dbReference>
<dbReference type="InterPro" id="IPR030662">
    <property type="entry name" value="DPH6/MJ0570"/>
</dbReference>
<dbReference type="NCBIfam" id="TIGR00290">
    <property type="entry name" value="MJ0570_dom"/>
    <property type="match status" value="1"/>
</dbReference>
<proteinExistence type="predicted"/>
<dbReference type="Pfam" id="PF01902">
    <property type="entry name" value="Diphthami_syn_2"/>
    <property type="match status" value="1"/>
</dbReference>
<sequence length="228" mass="26403">MKAISLFSGGKDSVIALYKTQKQHQIQCLVSVHPENTESYMYHYQNPEITKLQAKALQKPLKWIETPAIKEQEVNDLKQGLKQLKKEIKYKAVINGAIKSNYQKTRIEKVCNELELQPITPLWHIKPTELLNYITKNEFKVIITKVSAGGLTKKHLGREINPQLIQELKQIQKKYRINLVGEGGEYETLVLDAPNYKQKIKLIETTKKYNKKQQKGHLEIKKAKLTQK</sequence>
<dbReference type="InterPro" id="IPR014729">
    <property type="entry name" value="Rossmann-like_a/b/a_fold"/>
</dbReference>
<dbReference type="GO" id="GO:0017183">
    <property type="term" value="P:protein histidyl modification to diphthamide"/>
    <property type="evidence" value="ECO:0007669"/>
    <property type="project" value="TreeGrafter"/>
</dbReference>
<accession>A0A1Y3GGN7</accession>
<dbReference type="NCBIfam" id="TIGR03679">
    <property type="entry name" value="arCOG00187"/>
    <property type="match status" value="1"/>
</dbReference>
<reference evidence="2 3" key="1">
    <citation type="submission" date="2016-12" db="EMBL/GenBank/DDBJ databases">
        <title>Discovery of methanogenic haloarchaea.</title>
        <authorList>
            <person name="Sorokin D.Y."/>
            <person name="Makarova K.S."/>
            <person name="Abbas B."/>
            <person name="Ferrer M."/>
            <person name="Golyshin P.N."/>
        </authorList>
    </citation>
    <scope>NUCLEOTIDE SEQUENCE [LARGE SCALE GENOMIC DNA]</scope>
    <source>
        <strain evidence="2">AMET1</strain>
    </source>
</reference>
<gene>
    <name evidence="2" type="ORF">AMET1_0033</name>
</gene>
<feature type="domain" description="Diphthamide synthase" evidence="1">
    <location>
        <begin position="1"/>
        <end position="224"/>
    </location>
</feature>
<dbReference type="PANTHER" id="PTHR12196">
    <property type="entry name" value="DOMAIN OF UNKNOWN FUNCTION 71 DUF71 -CONTAINING PROTEIN"/>
    <property type="match status" value="1"/>
</dbReference>
<comment type="caution">
    <text evidence="2">The sequence shown here is derived from an EMBL/GenBank/DDBJ whole genome shotgun (WGS) entry which is preliminary data.</text>
</comment>
<keyword evidence="3" id="KW-1185">Reference proteome</keyword>
<dbReference type="EMBL" id="MRZU01000002">
    <property type="protein sequence ID" value="OUJ19364.1"/>
    <property type="molecule type" value="Genomic_DNA"/>
</dbReference>
<dbReference type="RefSeq" id="WP_161490682.1">
    <property type="nucleotide sequence ID" value="NZ_MRZU01000002.1"/>
</dbReference>
<evidence type="ECO:0000259" key="1">
    <source>
        <dbReference type="Pfam" id="PF01902"/>
    </source>
</evidence>
<dbReference type="SUPFAM" id="SSF52402">
    <property type="entry name" value="Adenine nucleotide alpha hydrolases-like"/>
    <property type="match status" value="1"/>
</dbReference>
<dbReference type="AlphaFoldDB" id="A0A1Y3GGN7"/>
<dbReference type="Gene3D" id="3.40.50.620">
    <property type="entry name" value="HUPs"/>
    <property type="match status" value="1"/>
</dbReference>
<dbReference type="GO" id="GO:0017178">
    <property type="term" value="F:diphthine-ammonia ligase activity"/>
    <property type="evidence" value="ECO:0007669"/>
    <property type="project" value="TreeGrafter"/>
</dbReference>
<organism evidence="2 3">
    <name type="scientific">Methanonatronarchaeum thermophilum</name>
    <dbReference type="NCBI Taxonomy" id="1927129"/>
    <lineage>
        <taxon>Archaea</taxon>
        <taxon>Methanobacteriati</taxon>
        <taxon>Methanobacteriota</taxon>
        <taxon>Methanonatronarchaeia</taxon>
        <taxon>Methanonatronarchaeales</taxon>
        <taxon>Methanonatronarchaeaceae</taxon>
        <taxon>Methanonatronarchaeum</taxon>
    </lineage>
</organism>
<dbReference type="Proteomes" id="UP000195137">
    <property type="component" value="Unassembled WGS sequence"/>
</dbReference>
<dbReference type="Gene3D" id="3.90.1490.10">
    <property type="entry name" value="putative n-type atp pyrophosphatase, domain 2"/>
    <property type="match status" value="1"/>
</dbReference>
<dbReference type="InterPro" id="IPR002761">
    <property type="entry name" value="Diphthami_syn_dom"/>
</dbReference>
<dbReference type="OrthoDB" id="372052at2157"/>
<evidence type="ECO:0000313" key="3">
    <source>
        <dbReference type="Proteomes" id="UP000195137"/>
    </source>
</evidence>
<name>A0A1Y3GGN7_9EURY</name>
<dbReference type="PIRSF" id="PIRSF039123">
    <property type="entry name" value="Diphthamide_synthase"/>
    <property type="match status" value="1"/>
</dbReference>
<dbReference type="InterPro" id="IPR022427">
    <property type="entry name" value="MJ0570_ATP-bd"/>
</dbReference>
<dbReference type="PANTHER" id="PTHR12196:SF2">
    <property type="entry name" value="DIPHTHINE--AMMONIA LIGASE"/>
    <property type="match status" value="1"/>
</dbReference>
<protein>
    <submittedName>
        <fullName evidence="2">Diphthamide synthase DPH6</fullName>
    </submittedName>
</protein>